<keyword evidence="2" id="KW-1185">Reference proteome</keyword>
<gene>
    <name evidence="1" type="ORF">ACFPUY_39515</name>
</gene>
<protein>
    <recommendedName>
        <fullName evidence="3">DUF1579 domain-containing protein</fullName>
    </recommendedName>
</protein>
<dbReference type="RefSeq" id="WP_219548640.1">
    <property type="nucleotide sequence ID" value="NZ_JAHKRN010000041.1"/>
</dbReference>
<evidence type="ECO:0008006" key="3">
    <source>
        <dbReference type="Google" id="ProtNLM"/>
    </source>
</evidence>
<sequence length="150" mass="17122">MNDFDFLAGTWNVANRRLVKRLAGSDDWEEFPGVSTSTRHFGGAANFDEIHFPTLGYSGLTLRLYELATRLWSIYWSSSRTGTLDLPPMVGGFDGDRGRFYADELHEGTPVRSRFLWTVLGPDACRWEQALSADGERTWETNWTMDFTRA</sequence>
<name>A0ABW1C941_9ACTN</name>
<evidence type="ECO:0000313" key="1">
    <source>
        <dbReference type="EMBL" id="MFC5821216.1"/>
    </source>
</evidence>
<dbReference type="EMBL" id="JBHSNW010000031">
    <property type="protein sequence ID" value="MFC5821216.1"/>
    <property type="molecule type" value="Genomic_DNA"/>
</dbReference>
<comment type="caution">
    <text evidence="1">The sequence shown here is derived from an EMBL/GenBank/DDBJ whole genome shotgun (WGS) entry which is preliminary data.</text>
</comment>
<proteinExistence type="predicted"/>
<dbReference type="Proteomes" id="UP001596096">
    <property type="component" value="Unassembled WGS sequence"/>
</dbReference>
<accession>A0ABW1C941</accession>
<evidence type="ECO:0000313" key="2">
    <source>
        <dbReference type="Proteomes" id="UP001596096"/>
    </source>
</evidence>
<reference evidence="2" key="1">
    <citation type="journal article" date="2019" name="Int. J. Syst. Evol. Microbiol.">
        <title>The Global Catalogue of Microorganisms (GCM) 10K type strain sequencing project: providing services to taxonomists for standard genome sequencing and annotation.</title>
        <authorList>
            <consortium name="The Broad Institute Genomics Platform"/>
            <consortium name="The Broad Institute Genome Sequencing Center for Infectious Disease"/>
            <person name="Wu L."/>
            <person name="Ma J."/>
        </authorList>
    </citation>
    <scope>NUCLEOTIDE SEQUENCE [LARGE SCALE GENOMIC DNA]</scope>
    <source>
        <strain evidence="2">CGMCC 4.7106</strain>
    </source>
</reference>
<organism evidence="1 2">
    <name type="scientific">Nonomuraea harbinensis</name>
    <dbReference type="NCBI Taxonomy" id="1286938"/>
    <lineage>
        <taxon>Bacteria</taxon>
        <taxon>Bacillati</taxon>
        <taxon>Actinomycetota</taxon>
        <taxon>Actinomycetes</taxon>
        <taxon>Streptosporangiales</taxon>
        <taxon>Streptosporangiaceae</taxon>
        <taxon>Nonomuraea</taxon>
    </lineage>
</organism>